<feature type="compositionally biased region" description="Basic and acidic residues" evidence="1">
    <location>
        <begin position="11"/>
        <end position="35"/>
    </location>
</feature>
<keyword evidence="4" id="KW-1185">Reference proteome</keyword>
<keyword evidence="2" id="KW-1133">Transmembrane helix</keyword>
<comment type="caution">
    <text evidence="3">The sequence shown here is derived from an EMBL/GenBank/DDBJ whole genome shotgun (WGS) entry which is preliminary data.</text>
</comment>
<dbReference type="AlphaFoldDB" id="A0A2S9WX94"/>
<proteinExistence type="predicted"/>
<keyword evidence="2" id="KW-0812">Transmembrane</keyword>
<organism evidence="3 4">
    <name type="scientific">Nonlabens agnitus</name>
    <dbReference type="NCBI Taxonomy" id="870484"/>
    <lineage>
        <taxon>Bacteria</taxon>
        <taxon>Pseudomonadati</taxon>
        <taxon>Bacteroidota</taxon>
        <taxon>Flavobacteriia</taxon>
        <taxon>Flavobacteriales</taxon>
        <taxon>Flavobacteriaceae</taxon>
        <taxon>Nonlabens</taxon>
    </lineage>
</organism>
<sequence length="167" mass="18650">MAGTSCRSKKKVSEKLIEKTTVDKSSESISEKETVKSLAIEDQQTIPVPAADTGDPILDKKVNKEVDQILKKIKSRKTSGSNSSTVDYDEQKREININTTVGPTESKKQLEVKNDSLATTKNKLDQGTSETVRTVWPWWLWALLIGGSIVLLIRIYLKYGTPTNRIK</sequence>
<feature type="region of interest" description="Disordered" evidence="1">
    <location>
        <begin position="1"/>
        <end position="36"/>
    </location>
</feature>
<feature type="region of interest" description="Disordered" evidence="1">
    <location>
        <begin position="74"/>
        <end position="106"/>
    </location>
</feature>
<dbReference type="Proteomes" id="UP000239532">
    <property type="component" value="Unassembled WGS sequence"/>
</dbReference>
<reference evidence="3 4" key="1">
    <citation type="submission" date="2016-11" db="EMBL/GenBank/DDBJ databases">
        <title>Trade-off between light-utilization and light-protection in marine flavobacteria.</title>
        <authorList>
            <person name="Kumagai Y."/>
        </authorList>
    </citation>
    <scope>NUCLEOTIDE SEQUENCE [LARGE SCALE GENOMIC DNA]</scope>
    <source>
        <strain evidence="3 4">JCM 17109</strain>
    </source>
</reference>
<evidence type="ECO:0000313" key="4">
    <source>
        <dbReference type="Proteomes" id="UP000239532"/>
    </source>
</evidence>
<name>A0A2S9WX94_9FLAO</name>
<evidence type="ECO:0000256" key="2">
    <source>
        <dbReference type="SAM" id="Phobius"/>
    </source>
</evidence>
<protein>
    <submittedName>
        <fullName evidence="3">Uncharacterized protein</fullName>
    </submittedName>
</protein>
<evidence type="ECO:0000313" key="3">
    <source>
        <dbReference type="EMBL" id="PRP68097.1"/>
    </source>
</evidence>
<dbReference type="EMBL" id="MQUC01000003">
    <property type="protein sequence ID" value="PRP68097.1"/>
    <property type="molecule type" value="Genomic_DNA"/>
</dbReference>
<evidence type="ECO:0000256" key="1">
    <source>
        <dbReference type="SAM" id="MobiDB-lite"/>
    </source>
</evidence>
<accession>A0A2S9WX94</accession>
<feature type="transmembrane region" description="Helical" evidence="2">
    <location>
        <begin position="138"/>
        <end position="157"/>
    </location>
</feature>
<keyword evidence="2" id="KW-0472">Membrane</keyword>
<gene>
    <name evidence="3" type="ORF">BST86_13880</name>
</gene>